<proteinExistence type="inferred from homology"/>
<evidence type="ECO:0000313" key="5">
    <source>
        <dbReference type="EMBL" id="OTP65601.1"/>
    </source>
</evidence>
<dbReference type="GO" id="GO:0016491">
    <property type="term" value="F:oxidoreductase activity"/>
    <property type="evidence" value="ECO:0007669"/>
    <property type="project" value="UniProtKB-KW"/>
</dbReference>
<dbReference type="AlphaFoldDB" id="A0A242M4V2"/>
<comment type="caution">
    <text evidence="5">The sequence shown here is derived from an EMBL/GenBank/DDBJ whole genome shotgun (WGS) entry which is preliminary data.</text>
</comment>
<evidence type="ECO:0000256" key="2">
    <source>
        <dbReference type="ARBA" id="ARBA00023002"/>
    </source>
</evidence>
<dbReference type="SUPFAM" id="SSF51735">
    <property type="entry name" value="NAD(P)-binding Rossmann-fold domains"/>
    <property type="match status" value="1"/>
</dbReference>
<reference evidence="5 6" key="1">
    <citation type="submission" date="2017-03" db="EMBL/GenBank/DDBJ databases">
        <title>Genome analysis of strain PAMC 26577.</title>
        <authorList>
            <person name="Oh H.-M."/>
            <person name="Yang J.-A."/>
        </authorList>
    </citation>
    <scope>NUCLEOTIDE SEQUENCE [LARGE SCALE GENOMIC DNA]</scope>
    <source>
        <strain evidence="5 6">PAMC 26577</strain>
    </source>
</reference>
<accession>A0A242M4V2</accession>
<dbReference type="PANTHER" id="PTHR43976">
    <property type="entry name" value="SHORT CHAIN DEHYDROGENASE"/>
    <property type="match status" value="1"/>
</dbReference>
<dbReference type="InterPro" id="IPR057326">
    <property type="entry name" value="KR_dom"/>
</dbReference>
<gene>
    <name evidence="5" type="ORF">PAMC26577_39165</name>
</gene>
<dbReference type="InterPro" id="IPR036291">
    <property type="entry name" value="NAD(P)-bd_dom_sf"/>
</dbReference>
<evidence type="ECO:0000256" key="3">
    <source>
        <dbReference type="RuleBase" id="RU000363"/>
    </source>
</evidence>
<organism evidence="5 6">
    <name type="scientific">Caballeronia sordidicola</name>
    <name type="common">Burkholderia sordidicola</name>
    <dbReference type="NCBI Taxonomy" id="196367"/>
    <lineage>
        <taxon>Bacteria</taxon>
        <taxon>Pseudomonadati</taxon>
        <taxon>Pseudomonadota</taxon>
        <taxon>Betaproteobacteria</taxon>
        <taxon>Burkholderiales</taxon>
        <taxon>Burkholderiaceae</taxon>
        <taxon>Caballeronia</taxon>
    </lineage>
</organism>
<dbReference type="Gene3D" id="3.40.50.720">
    <property type="entry name" value="NAD(P)-binding Rossmann-like Domain"/>
    <property type="match status" value="1"/>
</dbReference>
<dbReference type="NCBIfam" id="NF004824">
    <property type="entry name" value="PRK06180.1"/>
    <property type="match status" value="1"/>
</dbReference>
<dbReference type="EMBL" id="NBTZ01000178">
    <property type="protein sequence ID" value="OTP65601.1"/>
    <property type="molecule type" value="Genomic_DNA"/>
</dbReference>
<dbReference type="CDD" id="cd05374">
    <property type="entry name" value="17beta-HSD-like_SDR_c"/>
    <property type="match status" value="1"/>
</dbReference>
<feature type="domain" description="Ketoreductase" evidence="4">
    <location>
        <begin position="3"/>
        <end position="188"/>
    </location>
</feature>
<evidence type="ECO:0000313" key="6">
    <source>
        <dbReference type="Proteomes" id="UP000195221"/>
    </source>
</evidence>
<evidence type="ECO:0000259" key="4">
    <source>
        <dbReference type="SMART" id="SM00822"/>
    </source>
</evidence>
<keyword evidence="2" id="KW-0560">Oxidoreductase</keyword>
<dbReference type="RefSeq" id="WP_086386812.1">
    <property type="nucleotide sequence ID" value="NZ_NBTZ01000178.1"/>
</dbReference>
<dbReference type="InterPro" id="IPR051911">
    <property type="entry name" value="SDR_oxidoreductase"/>
</dbReference>
<dbReference type="Proteomes" id="UP000195221">
    <property type="component" value="Unassembled WGS sequence"/>
</dbReference>
<comment type="similarity">
    <text evidence="1 3">Belongs to the short-chain dehydrogenases/reductases (SDR) family.</text>
</comment>
<dbReference type="Pfam" id="PF00106">
    <property type="entry name" value="adh_short"/>
    <property type="match status" value="1"/>
</dbReference>
<name>A0A242M4V2_CABSO</name>
<dbReference type="PANTHER" id="PTHR43976:SF16">
    <property type="entry name" value="SHORT-CHAIN DEHYDROGENASE_REDUCTASE FAMILY PROTEIN"/>
    <property type="match status" value="1"/>
</dbReference>
<protein>
    <submittedName>
        <fullName evidence="5">Short-chain dehydrogenase/reductase SDR</fullName>
    </submittedName>
</protein>
<sequence>MSSVWLITGSSRGLGRALAEAVLAAGHRLVATARKPSDLAELVEKYGDSVRAVSLDVTDSVSARAAVKEAVDAFGRLDVLVNNAGYGNVASIEEGDEDDFRAQIETNFFGVANVTRAAIPVMRAQQAGHILQISSIGGRAGSPGLSAYQSAKWAVEGFSEVLAKEVKPLGIKVTIVEPGGFRTDWAGSSMSVVQPGEAYRESIGAFLAFRELVKPIGDPKKAALAILKIAGIDEPPLRLLLGTDAVMIASMVNKAQAAGDAQWNDLSLSTDADDADIESLVSLLKRIGSTEEKAA</sequence>
<dbReference type="InterPro" id="IPR002347">
    <property type="entry name" value="SDR_fam"/>
</dbReference>
<dbReference type="SMART" id="SM00822">
    <property type="entry name" value="PKS_KR"/>
    <property type="match status" value="1"/>
</dbReference>
<dbReference type="PRINTS" id="PR00080">
    <property type="entry name" value="SDRFAMILY"/>
</dbReference>
<dbReference type="PRINTS" id="PR00081">
    <property type="entry name" value="GDHRDH"/>
</dbReference>
<evidence type="ECO:0000256" key="1">
    <source>
        <dbReference type="ARBA" id="ARBA00006484"/>
    </source>
</evidence>
<dbReference type="NCBIfam" id="NF006114">
    <property type="entry name" value="PRK08263.1"/>
    <property type="match status" value="1"/>
</dbReference>